<evidence type="ECO:0000256" key="2">
    <source>
        <dbReference type="ARBA" id="ARBA00022692"/>
    </source>
</evidence>
<evidence type="ECO:0000256" key="4">
    <source>
        <dbReference type="ARBA" id="ARBA00023128"/>
    </source>
</evidence>
<dbReference type="GO" id="GO:0097250">
    <property type="term" value="P:mitochondrial respirasome assembly"/>
    <property type="evidence" value="ECO:0007669"/>
    <property type="project" value="TreeGrafter"/>
</dbReference>
<evidence type="ECO:0000313" key="9">
    <source>
        <dbReference type="Proteomes" id="UP001153620"/>
    </source>
</evidence>
<evidence type="ECO:0000256" key="6">
    <source>
        <dbReference type="SAM" id="Phobius"/>
    </source>
</evidence>
<keyword evidence="5 6" id="KW-0472">Membrane</keyword>
<sequence length="92" mass="10269">MAQEKQFVFRDEEEAGNRLSRKAKESPFMLIGIGGLVLACGFAAYKFKHRGQMSTSVFLMQTRVAAQGTVVSALTLGLLYSMFQKHVLHKDD</sequence>
<feature type="domain" description="HIG1" evidence="7">
    <location>
        <begin position="1"/>
        <end position="92"/>
    </location>
</feature>
<dbReference type="Gene3D" id="6.10.140.1320">
    <property type="match status" value="1"/>
</dbReference>
<keyword evidence="9" id="KW-1185">Reference proteome</keyword>
<dbReference type="PANTHER" id="PTHR12297:SF3">
    <property type="entry name" value="HIG1 DOMAIN FAMILY MEMBER 1A"/>
    <property type="match status" value="1"/>
</dbReference>
<organism evidence="8 9">
    <name type="scientific">Chironomus riparius</name>
    <dbReference type="NCBI Taxonomy" id="315576"/>
    <lineage>
        <taxon>Eukaryota</taxon>
        <taxon>Metazoa</taxon>
        <taxon>Ecdysozoa</taxon>
        <taxon>Arthropoda</taxon>
        <taxon>Hexapoda</taxon>
        <taxon>Insecta</taxon>
        <taxon>Pterygota</taxon>
        <taxon>Neoptera</taxon>
        <taxon>Endopterygota</taxon>
        <taxon>Diptera</taxon>
        <taxon>Nematocera</taxon>
        <taxon>Chironomoidea</taxon>
        <taxon>Chironomidae</taxon>
        <taxon>Chironominae</taxon>
        <taxon>Chironomus</taxon>
    </lineage>
</organism>
<dbReference type="Proteomes" id="UP001153620">
    <property type="component" value="Chromosome 1"/>
</dbReference>
<dbReference type="Pfam" id="PF04588">
    <property type="entry name" value="HIG_1_N"/>
    <property type="match status" value="1"/>
</dbReference>
<reference evidence="8" key="2">
    <citation type="submission" date="2022-10" db="EMBL/GenBank/DDBJ databases">
        <authorList>
            <consortium name="ENA_rothamsted_submissions"/>
            <consortium name="culmorum"/>
            <person name="King R."/>
        </authorList>
    </citation>
    <scope>NUCLEOTIDE SEQUENCE</scope>
</reference>
<feature type="transmembrane region" description="Helical" evidence="6">
    <location>
        <begin position="65"/>
        <end position="83"/>
    </location>
</feature>
<dbReference type="InterPro" id="IPR050355">
    <property type="entry name" value="RCF1"/>
</dbReference>
<evidence type="ECO:0000256" key="1">
    <source>
        <dbReference type="ARBA" id="ARBA00004325"/>
    </source>
</evidence>
<dbReference type="AlphaFoldDB" id="A0A9N9WN13"/>
<protein>
    <recommendedName>
        <fullName evidence="7">HIG1 domain-containing protein</fullName>
    </recommendedName>
</protein>
<dbReference type="EMBL" id="OU895877">
    <property type="protein sequence ID" value="CAG9799620.1"/>
    <property type="molecule type" value="Genomic_DNA"/>
</dbReference>
<keyword evidence="2 6" id="KW-0812">Transmembrane</keyword>
<proteinExistence type="predicted"/>
<dbReference type="GO" id="GO:0031966">
    <property type="term" value="C:mitochondrial membrane"/>
    <property type="evidence" value="ECO:0007669"/>
    <property type="project" value="UniProtKB-SubCell"/>
</dbReference>
<keyword evidence="4" id="KW-0496">Mitochondrion</keyword>
<evidence type="ECO:0000256" key="5">
    <source>
        <dbReference type="ARBA" id="ARBA00023136"/>
    </source>
</evidence>
<evidence type="ECO:0000256" key="3">
    <source>
        <dbReference type="ARBA" id="ARBA00022989"/>
    </source>
</evidence>
<comment type="subcellular location">
    <subcellularLocation>
        <location evidence="1">Mitochondrion membrane</location>
    </subcellularLocation>
</comment>
<reference evidence="8" key="1">
    <citation type="submission" date="2022-01" db="EMBL/GenBank/DDBJ databases">
        <authorList>
            <person name="King R."/>
        </authorList>
    </citation>
    <scope>NUCLEOTIDE SEQUENCE</scope>
</reference>
<gene>
    <name evidence="8" type="ORF">CHIRRI_LOCUS2585</name>
</gene>
<name>A0A9N9WN13_9DIPT</name>
<feature type="transmembrane region" description="Helical" evidence="6">
    <location>
        <begin position="28"/>
        <end position="45"/>
    </location>
</feature>
<keyword evidence="3 6" id="KW-1133">Transmembrane helix</keyword>
<accession>A0A9N9WN13</accession>
<evidence type="ECO:0000313" key="8">
    <source>
        <dbReference type="EMBL" id="CAG9799620.1"/>
    </source>
</evidence>
<dbReference type="OrthoDB" id="10003563at2759"/>
<evidence type="ECO:0000259" key="7">
    <source>
        <dbReference type="PROSITE" id="PS51503"/>
    </source>
</evidence>
<dbReference type="PROSITE" id="PS51503">
    <property type="entry name" value="HIG1"/>
    <property type="match status" value="1"/>
</dbReference>
<dbReference type="PANTHER" id="PTHR12297">
    <property type="entry name" value="HYPOXIA-INDUCBILE GENE 1 HIG1 -RELATED"/>
    <property type="match status" value="1"/>
</dbReference>
<dbReference type="InterPro" id="IPR007667">
    <property type="entry name" value="Hypoxia_induced_domain"/>
</dbReference>